<dbReference type="PANTHER" id="PTHR40076:SF1">
    <property type="entry name" value="MEMBRANE PROTEIN"/>
    <property type="match status" value="1"/>
</dbReference>
<feature type="transmembrane region" description="Helical" evidence="1">
    <location>
        <begin position="35"/>
        <end position="58"/>
    </location>
</feature>
<name>A0AAE8LX32_LATSK</name>
<proteinExistence type="predicted"/>
<evidence type="ECO:0000256" key="1">
    <source>
        <dbReference type="SAM" id="Phobius"/>
    </source>
</evidence>
<keyword evidence="1" id="KW-0472">Membrane</keyword>
<dbReference type="Proteomes" id="UP000239650">
    <property type="component" value="Unassembled WGS sequence"/>
</dbReference>
<evidence type="ECO:0000313" key="3">
    <source>
        <dbReference type="Proteomes" id="UP000239650"/>
    </source>
</evidence>
<keyword evidence="1" id="KW-0812">Transmembrane</keyword>
<dbReference type="InterPro" id="IPR010380">
    <property type="entry name" value="DUF975"/>
</dbReference>
<sequence length="237" mass="26315">MDKTYKSSAELKREAKALYAGHWGQAIKLNIVPTLFSILAFILIGGLFMALTALFMTSDFVSSGSGSFPSNMSSGNSLTGNIGSFIVGLITLGISFTTLDWLRSKDADFNAFSGAFSVFSKRYFVGAVITELLAGFFTVLWTLLFIIPGLIKSFSYSQAPFIFKDLTDAHPEADINYLDYIIKSRELMDGHKFRFFILKLSFLGWDILAGFTLGIGYIWLNPYKQAAYMGFYADLVD</sequence>
<accession>A0AAE8LX32</accession>
<organism evidence="2 3">
    <name type="scientific">Latilactobacillus sakei</name>
    <name type="common">Lactobacillus sakei</name>
    <dbReference type="NCBI Taxonomy" id="1599"/>
    <lineage>
        <taxon>Bacteria</taxon>
        <taxon>Bacillati</taxon>
        <taxon>Bacillota</taxon>
        <taxon>Bacilli</taxon>
        <taxon>Lactobacillales</taxon>
        <taxon>Lactobacillaceae</taxon>
        <taxon>Latilactobacillus</taxon>
    </lineage>
</organism>
<feature type="transmembrane region" description="Helical" evidence="1">
    <location>
        <begin position="123"/>
        <end position="147"/>
    </location>
</feature>
<keyword evidence="1" id="KW-1133">Transmembrane helix</keyword>
<feature type="transmembrane region" description="Helical" evidence="1">
    <location>
        <begin position="78"/>
        <end position="102"/>
    </location>
</feature>
<comment type="caution">
    <text evidence="2">The sequence shown here is derived from an EMBL/GenBank/DDBJ whole genome shotgun (WGS) entry which is preliminary data.</text>
</comment>
<feature type="transmembrane region" description="Helical" evidence="1">
    <location>
        <begin position="196"/>
        <end position="220"/>
    </location>
</feature>
<gene>
    <name evidence="2" type="ORF">LAS9267_01912</name>
</gene>
<dbReference type="EMBL" id="OKRC01000011">
    <property type="protein sequence ID" value="SPE23111.1"/>
    <property type="molecule type" value="Genomic_DNA"/>
</dbReference>
<dbReference type="Pfam" id="PF06161">
    <property type="entry name" value="DUF975"/>
    <property type="match status" value="1"/>
</dbReference>
<dbReference type="PANTHER" id="PTHR40076">
    <property type="entry name" value="MEMBRANE PROTEIN-RELATED"/>
    <property type="match status" value="1"/>
</dbReference>
<dbReference type="AlphaFoldDB" id="A0AAE8LX32"/>
<dbReference type="RefSeq" id="WP_076645050.1">
    <property type="nucleotide sequence ID" value="NZ_CAKMCP010000008.1"/>
</dbReference>
<reference evidence="2 3" key="1">
    <citation type="submission" date="2018-02" db="EMBL/GenBank/DDBJ databases">
        <authorList>
            <person name="Rodrigo-Torres L."/>
            <person name="Arahal R. D."/>
            <person name="Lucena T."/>
        </authorList>
    </citation>
    <scope>NUCLEOTIDE SEQUENCE [LARGE SCALE GENOMIC DNA]</scope>
    <source>
        <strain evidence="2 3">CECT 9267</strain>
    </source>
</reference>
<protein>
    <recommendedName>
        <fullName evidence="4">Integral membrane protein</fullName>
    </recommendedName>
</protein>
<evidence type="ECO:0008006" key="4">
    <source>
        <dbReference type="Google" id="ProtNLM"/>
    </source>
</evidence>
<evidence type="ECO:0000313" key="2">
    <source>
        <dbReference type="EMBL" id="SPE23111.1"/>
    </source>
</evidence>